<name>A0A4Z2G9C4_9TELE</name>
<dbReference type="EMBL" id="SRLO01000631">
    <property type="protein sequence ID" value="TNN50108.1"/>
    <property type="molecule type" value="Genomic_DNA"/>
</dbReference>
<dbReference type="Proteomes" id="UP000314294">
    <property type="component" value="Unassembled WGS sequence"/>
</dbReference>
<evidence type="ECO:0000256" key="1">
    <source>
        <dbReference type="SAM" id="MobiDB-lite"/>
    </source>
</evidence>
<comment type="caution">
    <text evidence="2">The sequence shown here is derived from an EMBL/GenBank/DDBJ whole genome shotgun (WGS) entry which is preliminary data.</text>
</comment>
<reference evidence="2 3" key="1">
    <citation type="submission" date="2019-03" db="EMBL/GenBank/DDBJ databases">
        <title>First draft genome of Liparis tanakae, snailfish: a comprehensive survey of snailfish specific genes.</title>
        <authorList>
            <person name="Kim W."/>
            <person name="Song I."/>
            <person name="Jeong J.-H."/>
            <person name="Kim D."/>
            <person name="Kim S."/>
            <person name="Ryu S."/>
            <person name="Song J.Y."/>
            <person name="Lee S.K."/>
        </authorList>
    </citation>
    <scope>NUCLEOTIDE SEQUENCE [LARGE SCALE GENOMIC DNA]</scope>
    <source>
        <tissue evidence="2">Muscle</tissue>
    </source>
</reference>
<dbReference type="AlphaFoldDB" id="A0A4Z2G9C4"/>
<feature type="region of interest" description="Disordered" evidence="1">
    <location>
        <begin position="40"/>
        <end position="59"/>
    </location>
</feature>
<evidence type="ECO:0000313" key="3">
    <source>
        <dbReference type="Proteomes" id="UP000314294"/>
    </source>
</evidence>
<accession>A0A4Z2G9C4</accession>
<organism evidence="2 3">
    <name type="scientific">Liparis tanakae</name>
    <name type="common">Tanaka's snailfish</name>
    <dbReference type="NCBI Taxonomy" id="230148"/>
    <lineage>
        <taxon>Eukaryota</taxon>
        <taxon>Metazoa</taxon>
        <taxon>Chordata</taxon>
        <taxon>Craniata</taxon>
        <taxon>Vertebrata</taxon>
        <taxon>Euteleostomi</taxon>
        <taxon>Actinopterygii</taxon>
        <taxon>Neopterygii</taxon>
        <taxon>Teleostei</taxon>
        <taxon>Neoteleostei</taxon>
        <taxon>Acanthomorphata</taxon>
        <taxon>Eupercaria</taxon>
        <taxon>Perciformes</taxon>
        <taxon>Cottioidei</taxon>
        <taxon>Cottales</taxon>
        <taxon>Liparidae</taxon>
        <taxon>Liparis</taxon>
    </lineage>
</organism>
<protein>
    <submittedName>
        <fullName evidence="2">Uncharacterized protein</fullName>
    </submittedName>
</protein>
<proteinExistence type="predicted"/>
<keyword evidence="3" id="KW-1185">Reference proteome</keyword>
<gene>
    <name evidence="2" type="ORF">EYF80_039714</name>
</gene>
<sequence length="59" mass="6293">MCGLTNAPERLRATINDVLRDLLKNGNATATIGVTASGRYSWGSPKAPRISHGQRGSVR</sequence>
<evidence type="ECO:0000313" key="2">
    <source>
        <dbReference type="EMBL" id="TNN50108.1"/>
    </source>
</evidence>